<keyword evidence="2" id="KW-1185">Reference proteome</keyword>
<protein>
    <submittedName>
        <fullName evidence="1">Uncharacterized protein</fullName>
    </submittedName>
</protein>
<comment type="caution">
    <text evidence="1">The sequence shown here is derived from an EMBL/GenBank/DDBJ whole genome shotgun (WGS) entry which is preliminary data.</text>
</comment>
<dbReference type="Proteomes" id="UP000263377">
    <property type="component" value="Unassembled WGS sequence"/>
</dbReference>
<accession>A0A373A2S0</accession>
<organism evidence="1 2">
    <name type="scientific">Kitasatospora xanthocidica</name>
    <dbReference type="NCBI Taxonomy" id="83382"/>
    <lineage>
        <taxon>Bacteria</taxon>
        <taxon>Bacillati</taxon>
        <taxon>Actinomycetota</taxon>
        <taxon>Actinomycetes</taxon>
        <taxon>Kitasatosporales</taxon>
        <taxon>Streptomycetaceae</taxon>
        <taxon>Kitasatospora</taxon>
    </lineage>
</organism>
<sequence length="343" mass="37122">MAENSWPFNEGDGASVDQVRWQKMAAAFSPSGVIGKATDNALSVAQNLSSQLPRTVDVQPGKAFVKGFCYESDAAVTLQFFENPDMNPRIDLVVLELDMSKGIVRLATVKGSPASTPLPPSLTQELGGVWQIAIAECTIASSATSVSTIYDQRVFIGNSLPQVHSDLGRTMMGTPGDIVYARDSVGGEAVWGYAGNGGWSPISNLGPTRKYRPELHGLATQDGIQATGHFQWVGSNMCWVTANLQNVSGRDLRNGTTPLSVSLPYSPRGGITQLMNVMLYRDNGSADSLILHNGNAWTGGWNLAWMSFPNTDWGTYWLQTFPKDANLWLTGLIEMDLFHEGNS</sequence>
<dbReference type="RefSeq" id="WP_117490920.1">
    <property type="nucleotide sequence ID" value="NZ_QVIG01000001.1"/>
</dbReference>
<evidence type="ECO:0000313" key="2">
    <source>
        <dbReference type="Proteomes" id="UP000263377"/>
    </source>
</evidence>
<reference evidence="1 2" key="1">
    <citation type="submission" date="2018-08" db="EMBL/GenBank/DDBJ databases">
        <title>Diversity &amp; Physiological Properties of Lignin-Decomposing Actinobacteria from Soil.</title>
        <authorList>
            <person name="Roh S.G."/>
            <person name="Kim S.B."/>
        </authorList>
    </citation>
    <scope>NUCLEOTIDE SEQUENCE [LARGE SCALE GENOMIC DNA]</scope>
    <source>
        <strain evidence="1 2">MMS17-GH009</strain>
    </source>
</reference>
<gene>
    <name evidence="1" type="ORF">DR950_36080</name>
</gene>
<dbReference type="AlphaFoldDB" id="A0A373A2S0"/>
<evidence type="ECO:0000313" key="1">
    <source>
        <dbReference type="EMBL" id="RGD62456.1"/>
    </source>
</evidence>
<name>A0A373A2S0_9ACTN</name>
<proteinExistence type="predicted"/>
<dbReference type="EMBL" id="QVIG01000001">
    <property type="protein sequence ID" value="RGD62456.1"/>
    <property type="molecule type" value="Genomic_DNA"/>
</dbReference>